<dbReference type="InterPro" id="IPR043906">
    <property type="entry name" value="Gfo/Idh/MocA_OxRdtase_bact_C"/>
</dbReference>
<sequence>HAGEPIRRAVEVVRAGIIGKVTEAHVWTNRPIWPQGMKKRPAKQDVPGGLDWDLWLGPAPERDYNAVYAPFKWRGWWDFGTGALGDMACHIMDMSYWSLDLKYPDSVEAEQGGNTMEAGPNWSTITYKFPARGDNPPVKLVWYDGRRDGKANLPGDEISEGENLKGYGSVLVGEKGKFYFNRGRTNWLVKGRDADDVAQINEETSKTVPRTKDEDYEWLEGIKGGPTPLSHFAHSGPFTETVLLGNLAVRTGKKIMWDGPNMKPSVAEAEQYVRREYRKGWSL</sequence>
<dbReference type="AlphaFoldDB" id="A0A382V591"/>
<dbReference type="Gene3D" id="3.30.360.10">
    <property type="entry name" value="Dihydrodipicolinate Reductase, domain 2"/>
    <property type="match status" value="1"/>
</dbReference>
<dbReference type="PANTHER" id="PTHR43818">
    <property type="entry name" value="BCDNA.GH03377"/>
    <property type="match status" value="1"/>
</dbReference>
<feature type="non-terminal residue" evidence="2">
    <location>
        <position position="1"/>
    </location>
</feature>
<proteinExistence type="predicted"/>
<protein>
    <recommendedName>
        <fullName evidence="1">Gfo/Idh/MocA-like oxidoreductase bacterial type C-terminal domain-containing protein</fullName>
    </recommendedName>
</protein>
<accession>A0A382V591</accession>
<feature type="domain" description="Gfo/Idh/MocA-like oxidoreductase bacterial type C-terminal" evidence="1">
    <location>
        <begin position="32"/>
        <end position="129"/>
    </location>
</feature>
<organism evidence="2">
    <name type="scientific">marine metagenome</name>
    <dbReference type="NCBI Taxonomy" id="408172"/>
    <lineage>
        <taxon>unclassified sequences</taxon>
        <taxon>metagenomes</taxon>
        <taxon>ecological metagenomes</taxon>
    </lineage>
</organism>
<dbReference type="EMBL" id="UINC01149287">
    <property type="protein sequence ID" value="SVD41663.1"/>
    <property type="molecule type" value="Genomic_DNA"/>
</dbReference>
<evidence type="ECO:0000259" key="1">
    <source>
        <dbReference type="Pfam" id="PF19051"/>
    </source>
</evidence>
<dbReference type="InterPro" id="IPR050463">
    <property type="entry name" value="Gfo/Idh/MocA_oxidrdct_glycsds"/>
</dbReference>
<dbReference type="PANTHER" id="PTHR43818:SF10">
    <property type="entry name" value="NADH-DEPENDENT DEHYDROGENASE-RELATED"/>
    <property type="match status" value="1"/>
</dbReference>
<dbReference type="Pfam" id="PF19051">
    <property type="entry name" value="GFO_IDH_MocA_C2"/>
    <property type="match status" value="1"/>
</dbReference>
<gene>
    <name evidence="2" type="ORF">METZ01_LOCUS394517</name>
</gene>
<dbReference type="SUPFAM" id="SSF55347">
    <property type="entry name" value="Glyceraldehyde-3-phosphate dehydrogenase-like, C-terminal domain"/>
    <property type="match status" value="1"/>
</dbReference>
<name>A0A382V591_9ZZZZ</name>
<reference evidence="2" key="1">
    <citation type="submission" date="2018-05" db="EMBL/GenBank/DDBJ databases">
        <authorList>
            <person name="Lanie J.A."/>
            <person name="Ng W.-L."/>
            <person name="Kazmierczak K.M."/>
            <person name="Andrzejewski T.M."/>
            <person name="Davidsen T.M."/>
            <person name="Wayne K.J."/>
            <person name="Tettelin H."/>
            <person name="Glass J.I."/>
            <person name="Rusch D."/>
            <person name="Podicherti R."/>
            <person name="Tsui H.-C.T."/>
            <person name="Winkler M.E."/>
        </authorList>
    </citation>
    <scope>NUCLEOTIDE SEQUENCE</scope>
</reference>
<evidence type="ECO:0000313" key="2">
    <source>
        <dbReference type="EMBL" id="SVD41663.1"/>
    </source>
</evidence>